<feature type="region of interest" description="Disordered" evidence="1">
    <location>
        <begin position="126"/>
        <end position="165"/>
    </location>
</feature>
<dbReference type="Proteomes" id="UP000027361">
    <property type="component" value="Unassembled WGS sequence"/>
</dbReference>
<dbReference type="HOGENOM" id="CLU_1611952_0_0_1"/>
<dbReference type="AlphaFoldDB" id="A0A066VHQ5"/>
<comment type="caution">
    <text evidence="2">The sequence shown here is derived from an EMBL/GenBank/DDBJ whole genome shotgun (WGS) entry which is preliminary data.</text>
</comment>
<dbReference type="GeneID" id="25266940"/>
<evidence type="ECO:0000256" key="1">
    <source>
        <dbReference type="SAM" id="MobiDB-lite"/>
    </source>
</evidence>
<feature type="compositionally biased region" description="Basic and acidic residues" evidence="1">
    <location>
        <begin position="131"/>
        <end position="142"/>
    </location>
</feature>
<sequence length="165" mass="17969">MQSPAVRHKLSVMAQQTALVLNGSCEYGTLVHTRVVSLKTKYDSNQRSEALISSGNGRLDTPSTNYGTEVVEAGEVGDGLLARPPMMTALQHMGLLEENAPLTLPRASICTWRMLSDDAGNTVEVAKGRRSQWERGVRERGKGGSKRSVRSGTILRKNTKPECSE</sequence>
<dbReference type="RefSeq" id="XP_013240653.1">
    <property type="nucleotide sequence ID" value="XM_013385199.1"/>
</dbReference>
<accession>A0A066VHQ5</accession>
<evidence type="ECO:0000313" key="2">
    <source>
        <dbReference type="EMBL" id="KDN38274.1"/>
    </source>
</evidence>
<evidence type="ECO:0000313" key="3">
    <source>
        <dbReference type="Proteomes" id="UP000027361"/>
    </source>
</evidence>
<proteinExistence type="predicted"/>
<keyword evidence="3" id="KW-1185">Reference proteome</keyword>
<reference evidence="2 3" key="1">
    <citation type="submission" date="2014-05" db="EMBL/GenBank/DDBJ databases">
        <title>Draft genome sequence of a rare smut relative, Tilletiaria anomala UBC 951.</title>
        <authorList>
            <consortium name="DOE Joint Genome Institute"/>
            <person name="Toome M."/>
            <person name="Kuo A."/>
            <person name="Henrissat B."/>
            <person name="Lipzen A."/>
            <person name="Tritt A."/>
            <person name="Yoshinaga Y."/>
            <person name="Zane M."/>
            <person name="Barry K."/>
            <person name="Grigoriev I.V."/>
            <person name="Spatafora J.W."/>
            <person name="Aimea M.C."/>
        </authorList>
    </citation>
    <scope>NUCLEOTIDE SEQUENCE [LARGE SCALE GENOMIC DNA]</scope>
    <source>
        <strain evidence="2 3">UBC 951</strain>
    </source>
</reference>
<dbReference type="EMBL" id="JMSN01000121">
    <property type="protein sequence ID" value="KDN38274.1"/>
    <property type="molecule type" value="Genomic_DNA"/>
</dbReference>
<protein>
    <submittedName>
        <fullName evidence="2">Uncharacterized protein</fullName>
    </submittedName>
</protein>
<organism evidence="2 3">
    <name type="scientific">Tilletiaria anomala (strain ATCC 24038 / CBS 436.72 / UBC 951)</name>
    <dbReference type="NCBI Taxonomy" id="1037660"/>
    <lineage>
        <taxon>Eukaryota</taxon>
        <taxon>Fungi</taxon>
        <taxon>Dikarya</taxon>
        <taxon>Basidiomycota</taxon>
        <taxon>Ustilaginomycotina</taxon>
        <taxon>Exobasidiomycetes</taxon>
        <taxon>Georgefischeriales</taxon>
        <taxon>Tilletiariaceae</taxon>
        <taxon>Tilletiaria</taxon>
    </lineage>
</organism>
<gene>
    <name evidence="2" type="ORF">K437DRAFT_28335</name>
</gene>
<dbReference type="InParanoid" id="A0A066VHQ5"/>
<name>A0A066VHQ5_TILAU</name>